<proteinExistence type="predicted"/>
<sequence>MAAAPHVVVVAFPFASHAVKLFRIARALASAAPAATFSFLCTAGHLQKHTTLLGNLRFVEVPDGLSPSSESDGAAAAPPPHPKMRLKLFMEAAAAGGLREALETARASAGGARVTCVVGDSFMWMAAKAAAEVEAPWVAVWTGGPSALLAHLRAAALRDDIGDKAGSRAYELLTSHPGLGSYRVRDLPNGIISGDMNSPIVSLFRRIAEHLPRAATAVAFNTFPGLLPDDLTAALAAELPECLPVGPFHLLPFPGNEDTVETSTDPHGCLDWLDGHPARAVAYASFGTVVTRRSCVNCVSSRPGLRPPARRSSGRCRRSPGRSSRRGSWTSSAARWCRGRRRRPCCGTRRWAAS</sequence>
<feature type="region of interest" description="Disordered" evidence="2">
    <location>
        <begin position="303"/>
        <end position="328"/>
    </location>
</feature>
<gene>
    <name evidence="3" type="ORF">TRITD_1Bv1G004360</name>
</gene>
<evidence type="ECO:0008006" key="5">
    <source>
        <dbReference type="Google" id="ProtNLM"/>
    </source>
</evidence>
<feature type="compositionally biased region" description="Basic residues" evidence="2">
    <location>
        <begin position="308"/>
        <end position="325"/>
    </location>
</feature>
<evidence type="ECO:0000313" key="3">
    <source>
        <dbReference type="EMBL" id="VAH12332.1"/>
    </source>
</evidence>
<dbReference type="AlphaFoldDB" id="A0A9R0QIS0"/>
<dbReference type="PANTHER" id="PTHR48049">
    <property type="entry name" value="GLYCOSYLTRANSFERASE"/>
    <property type="match status" value="1"/>
</dbReference>
<evidence type="ECO:0000313" key="4">
    <source>
        <dbReference type="Proteomes" id="UP000324705"/>
    </source>
</evidence>
<dbReference type="GO" id="GO:0035251">
    <property type="term" value="F:UDP-glucosyltransferase activity"/>
    <property type="evidence" value="ECO:0007669"/>
    <property type="project" value="InterPro"/>
</dbReference>
<organism evidence="3 4">
    <name type="scientific">Triticum turgidum subsp. durum</name>
    <name type="common">Durum wheat</name>
    <name type="synonym">Triticum durum</name>
    <dbReference type="NCBI Taxonomy" id="4567"/>
    <lineage>
        <taxon>Eukaryota</taxon>
        <taxon>Viridiplantae</taxon>
        <taxon>Streptophyta</taxon>
        <taxon>Embryophyta</taxon>
        <taxon>Tracheophyta</taxon>
        <taxon>Spermatophyta</taxon>
        <taxon>Magnoliopsida</taxon>
        <taxon>Liliopsida</taxon>
        <taxon>Poales</taxon>
        <taxon>Poaceae</taxon>
        <taxon>BOP clade</taxon>
        <taxon>Pooideae</taxon>
        <taxon>Triticodae</taxon>
        <taxon>Triticeae</taxon>
        <taxon>Triticinae</taxon>
        <taxon>Triticum</taxon>
    </lineage>
</organism>
<reference evidence="3 4" key="1">
    <citation type="submission" date="2017-09" db="EMBL/GenBank/DDBJ databases">
        <authorList>
            <consortium name="International Durum Wheat Genome Sequencing Consortium (IDWGSC)"/>
            <person name="Milanesi L."/>
        </authorList>
    </citation>
    <scope>NUCLEOTIDE SEQUENCE [LARGE SCALE GENOMIC DNA]</scope>
    <source>
        <strain evidence="4">cv. Svevo</strain>
    </source>
</reference>
<keyword evidence="4" id="KW-1185">Reference proteome</keyword>
<dbReference type="Gene3D" id="3.40.50.2000">
    <property type="entry name" value="Glycogen Phosphorylase B"/>
    <property type="match status" value="1"/>
</dbReference>
<protein>
    <recommendedName>
        <fullName evidence="5">Glycosyltransferase</fullName>
    </recommendedName>
</protein>
<dbReference type="InterPro" id="IPR002213">
    <property type="entry name" value="UDP_glucos_trans"/>
</dbReference>
<dbReference type="SUPFAM" id="SSF53756">
    <property type="entry name" value="UDP-Glycosyltransferase/glycogen phosphorylase"/>
    <property type="match status" value="1"/>
</dbReference>
<accession>A0A9R0QIS0</accession>
<dbReference type="EMBL" id="LT934112">
    <property type="protein sequence ID" value="VAH12332.1"/>
    <property type="molecule type" value="Genomic_DNA"/>
</dbReference>
<dbReference type="PANTHER" id="PTHR48049:SF45">
    <property type="entry name" value="ANTHOCYANIDIN 3-O-GLUCOSYLTRANSFERASE"/>
    <property type="match status" value="1"/>
</dbReference>
<name>A0A9R0QIS0_TRITD</name>
<evidence type="ECO:0000256" key="2">
    <source>
        <dbReference type="SAM" id="MobiDB-lite"/>
    </source>
</evidence>
<dbReference type="Pfam" id="PF00201">
    <property type="entry name" value="UDPGT"/>
    <property type="match status" value="1"/>
</dbReference>
<evidence type="ECO:0000256" key="1">
    <source>
        <dbReference type="ARBA" id="ARBA00022679"/>
    </source>
</evidence>
<keyword evidence="1" id="KW-0808">Transferase</keyword>
<dbReference type="Proteomes" id="UP000324705">
    <property type="component" value="Chromosome 1B"/>
</dbReference>
<dbReference type="InterPro" id="IPR050481">
    <property type="entry name" value="UDP-glycosyltransf_plant"/>
</dbReference>
<dbReference type="Gramene" id="TRITD1Bv1G004360.2">
    <property type="protein sequence ID" value="TRITD1Bv1G004360.2"/>
    <property type="gene ID" value="TRITD1Bv1G004360"/>
</dbReference>